<feature type="compositionally biased region" description="Gly residues" evidence="1">
    <location>
        <begin position="7"/>
        <end position="16"/>
    </location>
</feature>
<keyword evidence="3" id="KW-1185">Reference proteome</keyword>
<reference evidence="2 3" key="1">
    <citation type="journal article" date="2021" name="Elife">
        <title>Chloroplast acquisition without the gene transfer in kleptoplastic sea slugs, Plakobranchus ocellatus.</title>
        <authorList>
            <person name="Maeda T."/>
            <person name="Takahashi S."/>
            <person name="Yoshida T."/>
            <person name="Shimamura S."/>
            <person name="Takaki Y."/>
            <person name="Nagai Y."/>
            <person name="Toyoda A."/>
            <person name="Suzuki Y."/>
            <person name="Arimoto A."/>
            <person name="Ishii H."/>
            <person name="Satoh N."/>
            <person name="Nishiyama T."/>
            <person name="Hasebe M."/>
            <person name="Maruyama T."/>
            <person name="Minagawa J."/>
            <person name="Obokata J."/>
            <person name="Shigenobu S."/>
        </authorList>
    </citation>
    <scope>NUCLEOTIDE SEQUENCE [LARGE SCALE GENOMIC DNA]</scope>
</reference>
<evidence type="ECO:0000313" key="3">
    <source>
        <dbReference type="Proteomes" id="UP000735302"/>
    </source>
</evidence>
<dbReference type="EMBL" id="BLXT01001952">
    <property type="protein sequence ID" value="GFN89802.1"/>
    <property type="molecule type" value="Genomic_DNA"/>
</dbReference>
<dbReference type="AlphaFoldDB" id="A0AAV3Z570"/>
<feature type="region of interest" description="Disordered" evidence="1">
    <location>
        <begin position="1"/>
        <end position="23"/>
    </location>
</feature>
<sequence length="76" mass="7888">MLSGPPSGQGAGGGARTHGRRVPAYLKADSLTTVPLMPPNVGLGGTSDSELQRYSFNDSDLLIGVRPSTPEIHQSI</sequence>
<accession>A0AAV3Z570</accession>
<comment type="caution">
    <text evidence="2">The sequence shown here is derived from an EMBL/GenBank/DDBJ whole genome shotgun (WGS) entry which is preliminary data.</text>
</comment>
<gene>
    <name evidence="2" type="ORF">PoB_001630800</name>
</gene>
<protein>
    <submittedName>
        <fullName evidence="2">Uncharacterized protein</fullName>
    </submittedName>
</protein>
<evidence type="ECO:0000313" key="2">
    <source>
        <dbReference type="EMBL" id="GFN89802.1"/>
    </source>
</evidence>
<name>A0AAV3Z570_9GAST</name>
<organism evidence="2 3">
    <name type="scientific">Plakobranchus ocellatus</name>
    <dbReference type="NCBI Taxonomy" id="259542"/>
    <lineage>
        <taxon>Eukaryota</taxon>
        <taxon>Metazoa</taxon>
        <taxon>Spiralia</taxon>
        <taxon>Lophotrochozoa</taxon>
        <taxon>Mollusca</taxon>
        <taxon>Gastropoda</taxon>
        <taxon>Heterobranchia</taxon>
        <taxon>Euthyneura</taxon>
        <taxon>Panpulmonata</taxon>
        <taxon>Sacoglossa</taxon>
        <taxon>Placobranchoidea</taxon>
        <taxon>Plakobranchidae</taxon>
        <taxon>Plakobranchus</taxon>
    </lineage>
</organism>
<evidence type="ECO:0000256" key="1">
    <source>
        <dbReference type="SAM" id="MobiDB-lite"/>
    </source>
</evidence>
<proteinExistence type="predicted"/>
<dbReference type="Proteomes" id="UP000735302">
    <property type="component" value="Unassembled WGS sequence"/>
</dbReference>